<keyword evidence="4" id="KW-1185">Reference proteome</keyword>
<dbReference type="RefSeq" id="WP_153533991.1">
    <property type="nucleotide sequence ID" value="NZ_WEGH01000002.1"/>
</dbReference>
<name>A0A7K0BX47_9ACTN</name>
<feature type="transmembrane region" description="Helical" evidence="2">
    <location>
        <begin position="129"/>
        <end position="150"/>
    </location>
</feature>
<dbReference type="AlphaFoldDB" id="A0A7K0BX47"/>
<evidence type="ECO:0000313" key="3">
    <source>
        <dbReference type="EMBL" id="MQY05755.1"/>
    </source>
</evidence>
<evidence type="ECO:0008006" key="5">
    <source>
        <dbReference type="Google" id="ProtNLM"/>
    </source>
</evidence>
<dbReference type="Proteomes" id="UP000487268">
    <property type="component" value="Unassembled WGS sequence"/>
</dbReference>
<protein>
    <recommendedName>
        <fullName evidence="5">XRE family transcriptional regulator</fullName>
    </recommendedName>
</protein>
<proteinExistence type="predicted"/>
<keyword evidence="2" id="KW-1133">Transmembrane helix</keyword>
<dbReference type="Pfam" id="PF13560">
    <property type="entry name" value="HTH_31"/>
    <property type="match status" value="1"/>
</dbReference>
<dbReference type="OrthoDB" id="3406160at2"/>
<dbReference type="CDD" id="cd00161">
    <property type="entry name" value="beta-trefoil_Ricin-like"/>
    <property type="match status" value="1"/>
</dbReference>
<evidence type="ECO:0000313" key="4">
    <source>
        <dbReference type="Proteomes" id="UP000487268"/>
    </source>
</evidence>
<feature type="region of interest" description="Disordered" evidence="1">
    <location>
        <begin position="102"/>
        <end position="123"/>
    </location>
</feature>
<accession>A0A7K0BX47</accession>
<organism evidence="3 4">
    <name type="scientific">Actinomadura macrotermitis</name>
    <dbReference type="NCBI Taxonomy" id="2585200"/>
    <lineage>
        <taxon>Bacteria</taxon>
        <taxon>Bacillati</taxon>
        <taxon>Actinomycetota</taxon>
        <taxon>Actinomycetes</taxon>
        <taxon>Streptosporangiales</taxon>
        <taxon>Thermomonosporaceae</taxon>
        <taxon>Actinomadura</taxon>
    </lineage>
</organism>
<keyword evidence="2" id="KW-0472">Membrane</keyword>
<comment type="caution">
    <text evidence="3">The sequence shown here is derived from an EMBL/GenBank/DDBJ whole genome shotgun (WGS) entry which is preliminary data.</text>
</comment>
<sequence length="312" mass="32604">MTATEPGRNALLPAGVTSEEQFVVALKGLRERSGLTFKEIERATSAEGGLVLPASTLATALQRRTAPRREMVAALVRVCGGSPGDVAEWLALRERLVHAVKDTPDEVEQPGEPAVEDDARTRRAPGGRVAGAVAVVLFLCGAAGAAGLRWSSGETGGTPHATGAAPVPAAPARVRPDGDLLKIGGFCLSEHEGDQTGRIYLADCAHSFPPRRLTPYGDLWRVATEHPRFGAGCMGVVDGSAAPGTALSDDTCGRIQTDRFVLRAAPGGYRLLPENDDLCVGVKGTPRAAAPVLQLPCDQRAPGQSITVTRRP</sequence>
<dbReference type="EMBL" id="WEGH01000002">
    <property type="protein sequence ID" value="MQY05755.1"/>
    <property type="molecule type" value="Genomic_DNA"/>
</dbReference>
<reference evidence="3 4" key="1">
    <citation type="submission" date="2019-10" db="EMBL/GenBank/DDBJ databases">
        <title>Actinomadura rubteroloni sp. nov. and Actinomadura macrotermitis sp. nov., isolated from the gut of fungus growing-termite Macrotermes natalensis.</title>
        <authorList>
            <person name="Benndorf R."/>
            <person name="Martin K."/>
            <person name="Kuefner M."/>
            <person name="De Beer W."/>
            <person name="Kaster A.-K."/>
            <person name="Vollmers J."/>
            <person name="Poulsen M."/>
            <person name="Beemelmanns C."/>
        </authorList>
    </citation>
    <scope>NUCLEOTIDE SEQUENCE [LARGE SCALE GENOMIC DNA]</scope>
    <source>
        <strain evidence="3 4">RB68</strain>
    </source>
</reference>
<gene>
    <name evidence="3" type="ORF">ACRB68_38320</name>
</gene>
<evidence type="ECO:0000256" key="1">
    <source>
        <dbReference type="SAM" id="MobiDB-lite"/>
    </source>
</evidence>
<evidence type="ECO:0000256" key="2">
    <source>
        <dbReference type="SAM" id="Phobius"/>
    </source>
</evidence>
<keyword evidence="2" id="KW-0812">Transmembrane</keyword>